<dbReference type="SUPFAM" id="SSF82549">
    <property type="entry name" value="DAK1/DegV-like"/>
    <property type="match status" value="1"/>
</dbReference>
<dbReference type="InterPro" id="IPR050270">
    <property type="entry name" value="DegV_domain_contain"/>
</dbReference>
<dbReference type="PROSITE" id="PS51482">
    <property type="entry name" value="DEGV"/>
    <property type="match status" value="1"/>
</dbReference>
<dbReference type="Gene3D" id="3.40.50.10170">
    <property type="match status" value="1"/>
</dbReference>
<protein>
    <submittedName>
        <fullName evidence="2">DegV family protein with EDD domain</fullName>
    </submittedName>
</protein>
<dbReference type="PANTHER" id="PTHR33434">
    <property type="entry name" value="DEGV DOMAIN-CONTAINING PROTEIN DR_1986-RELATED"/>
    <property type="match status" value="1"/>
</dbReference>
<dbReference type="OrthoDB" id="9760324at2"/>
<dbReference type="InterPro" id="IPR043168">
    <property type="entry name" value="DegV_C"/>
</dbReference>
<dbReference type="RefSeq" id="WP_141866068.1">
    <property type="nucleotide sequence ID" value="NZ_BAABAN010000004.1"/>
</dbReference>
<evidence type="ECO:0000313" key="3">
    <source>
        <dbReference type="Proteomes" id="UP000319746"/>
    </source>
</evidence>
<evidence type="ECO:0000313" key="2">
    <source>
        <dbReference type="EMBL" id="TQL72728.1"/>
    </source>
</evidence>
<dbReference type="PANTHER" id="PTHR33434:SF2">
    <property type="entry name" value="FATTY ACID-BINDING PROTEIN TM_1468"/>
    <property type="match status" value="1"/>
</dbReference>
<dbReference type="GO" id="GO:0008289">
    <property type="term" value="F:lipid binding"/>
    <property type="evidence" value="ECO:0007669"/>
    <property type="project" value="UniProtKB-KW"/>
</dbReference>
<proteinExistence type="predicted"/>
<name>A0A543AJG4_9MICC</name>
<reference evidence="2 3" key="1">
    <citation type="submission" date="2019-06" db="EMBL/GenBank/DDBJ databases">
        <title>Sequencing the genomes of 1000 actinobacteria strains.</title>
        <authorList>
            <person name="Klenk H.-P."/>
        </authorList>
    </citation>
    <scope>NUCLEOTIDE SEQUENCE [LARGE SCALE GENOMIC DNA]</scope>
    <source>
        <strain evidence="2 3">DSM 24083</strain>
    </source>
</reference>
<dbReference type="NCBIfam" id="TIGR00762">
    <property type="entry name" value="DegV"/>
    <property type="match status" value="1"/>
</dbReference>
<dbReference type="Pfam" id="PF02645">
    <property type="entry name" value="DegV"/>
    <property type="match status" value="1"/>
</dbReference>
<sequence length="321" mass="34317">MTEIAPWIARLAVRSRDVRSEAVGWARYIKPQRRDRVAIVTDTSAALPDEVYKLPNSSELFIIPIPVMIGDQIYNEDDDTLHHDLSIALAAGTALRTSRPSPGQFSALYKHVAEQGYGHILSIHLSSKLSGTADAARVAAQTSSVPVTVLDSYNAGLSLGNAVLDVLIRTRLGLSPHFLANIATRQSSVSQTIFTVPNLETLRKGGRISALTGILGQLLQVRPVMQLNDGAIELLDRPRSEAKALSIITEIATSASPPVRLGVQAYGDFDTAYQLAAELQDHSSMPVPVVRLPAVLAAHLGLGALGVSISPDLDYASYGTA</sequence>
<dbReference type="Gene3D" id="3.30.1180.10">
    <property type="match status" value="1"/>
</dbReference>
<keyword evidence="3" id="KW-1185">Reference proteome</keyword>
<dbReference type="AlphaFoldDB" id="A0A543AJG4"/>
<evidence type="ECO:0000256" key="1">
    <source>
        <dbReference type="ARBA" id="ARBA00023121"/>
    </source>
</evidence>
<organism evidence="2 3">
    <name type="scientific">Enteractinococcus coprophilus</name>
    <dbReference type="NCBI Taxonomy" id="1027633"/>
    <lineage>
        <taxon>Bacteria</taxon>
        <taxon>Bacillati</taxon>
        <taxon>Actinomycetota</taxon>
        <taxon>Actinomycetes</taxon>
        <taxon>Micrococcales</taxon>
        <taxon>Micrococcaceae</taxon>
    </lineage>
</organism>
<accession>A0A543AJG4</accession>
<dbReference type="EMBL" id="VFOU01000002">
    <property type="protein sequence ID" value="TQL72728.1"/>
    <property type="molecule type" value="Genomic_DNA"/>
</dbReference>
<dbReference type="Proteomes" id="UP000319746">
    <property type="component" value="Unassembled WGS sequence"/>
</dbReference>
<dbReference type="InterPro" id="IPR003797">
    <property type="entry name" value="DegV"/>
</dbReference>
<comment type="caution">
    <text evidence="2">The sequence shown here is derived from an EMBL/GenBank/DDBJ whole genome shotgun (WGS) entry which is preliminary data.</text>
</comment>
<gene>
    <name evidence="2" type="ORF">FB556_1397</name>
</gene>
<keyword evidence="1" id="KW-0446">Lipid-binding</keyword>